<keyword evidence="3" id="KW-1185">Reference proteome</keyword>
<reference evidence="3" key="1">
    <citation type="journal article" date="2019" name="Int. J. Syst. Evol. Microbiol.">
        <title>The Global Catalogue of Microorganisms (GCM) 10K type strain sequencing project: providing services to taxonomists for standard genome sequencing and annotation.</title>
        <authorList>
            <consortium name="The Broad Institute Genomics Platform"/>
            <consortium name="The Broad Institute Genome Sequencing Center for Infectious Disease"/>
            <person name="Wu L."/>
            <person name="Ma J."/>
        </authorList>
    </citation>
    <scope>NUCLEOTIDE SEQUENCE [LARGE SCALE GENOMIC DNA]</scope>
    <source>
        <strain evidence="3">JCM 31696</strain>
    </source>
</reference>
<name>A0ABW3C9U4_9ACTN</name>
<comment type="caution">
    <text evidence="2">The sequence shown here is derived from an EMBL/GenBank/DDBJ whole genome shotgun (WGS) entry which is preliminary data.</text>
</comment>
<dbReference type="InterPro" id="IPR041627">
    <property type="entry name" value="AAA_lid_6"/>
</dbReference>
<dbReference type="Pfam" id="PF17866">
    <property type="entry name" value="AAA_lid_6"/>
    <property type="match status" value="1"/>
</dbReference>
<protein>
    <recommendedName>
        <fullName evidence="1">CbbX AAA lid domain-containing protein</fullName>
    </recommendedName>
</protein>
<accession>A0ABW3C9U4</accession>
<dbReference type="Proteomes" id="UP001597083">
    <property type="component" value="Unassembled WGS sequence"/>
</dbReference>
<feature type="domain" description="CbbX AAA lid" evidence="1">
    <location>
        <begin position="2"/>
        <end position="32"/>
    </location>
</feature>
<organism evidence="2 3">
    <name type="scientific">Actinomadura adrarensis</name>
    <dbReference type="NCBI Taxonomy" id="1819600"/>
    <lineage>
        <taxon>Bacteria</taxon>
        <taxon>Bacillati</taxon>
        <taxon>Actinomycetota</taxon>
        <taxon>Actinomycetes</taxon>
        <taxon>Streptosporangiales</taxon>
        <taxon>Thermomonosporaceae</taxon>
        <taxon>Actinomadura</taxon>
    </lineage>
</organism>
<evidence type="ECO:0000259" key="1">
    <source>
        <dbReference type="Pfam" id="PF17866"/>
    </source>
</evidence>
<dbReference type="Gene3D" id="1.10.8.60">
    <property type="match status" value="1"/>
</dbReference>
<gene>
    <name evidence="2" type="ORF">ACFQ07_00380</name>
</gene>
<proteinExistence type="predicted"/>
<evidence type="ECO:0000313" key="3">
    <source>
        <dbReference type="Proteomes" id="UP001597083"/>
    </source>
</evidence>
<dbReference type="EMBL" id="JBHTIR010000055">
    <property type="protein sequence ID" value="MFD0850692.1"/>
    <property type="molecule type" value="Genomic_DNA"/>
</dbReference>
<sequence length="40" mass="4530">MERARLRHANRLMATGGEVSRTDLVTLRPEDFRGSRVFAG</sequence>
<evidence type="ECO:0000313" key="2">
    <source>
        <dbReference type="EMBL" id="MFD0850692.1"/>
    </source>
</evidence>